<sequence length="76" mass="8327">MNFSTWISAGKGRVTAIAQHFERTPGAISQWRSGVPPKLMRQVRDFTGGEVTLEEMLAETELAKPQSPKQKGAANV</sequence>
<dbReference type="Proteomes" id="UP001199260">
    <property type="component" value="Unassembled WGS sequence"/>
</dbReference>
<dbReference type="EMBL" id="JAJNCT010000005">
    <property type="protein sequence ID" value="MCD2164312.1"/>
    <property type="molecule type" value="Genomic_DNA"/>
</dbReference>
<reference evidence="1 2" key="1">
    <citation type="submission" date="2021-11" db="EMBL/GenBank/DDBJ databases">
        <title>Genome sequence.</title>
        <authorList>
            <person name="Sun Q."/>
        </authorList>
    </citation>
    <scope>NUCLEOTIDE SEQUENCE [LARGE SCALE GENOMIC DNA]</scope>
    <source>
        <strain evidence="1 2">KCTC 12005</strain>
    </source>
</reference>
<protein>
    <submittedName>
        <fullName evidence="1">Helix-turn-helix domain-containing protein</fullName>
    </submittedName>
</protein>
<dbReference type="AlphaFoldDB" id="A0AAW4XSG8"/>
<organism evidence="1 2">
    <name type="scientific">Comamonas koreensis</name>
    <dbReference type="NCBI Taxonomy" id="160825"/>
    <lineage>
        <taxon>Bacteria</taxon>
        <taxon>Pseudomonadati</taxon>
        <taxon>Pseudomonadota</taxon>
        <taxon>Betaproteobacteria</taxon>
        <taxon>Burkholderiales</taxon>
        <taxon>Comamonadaceae</taxon>
        <taxon>Comamonas</taxon>
    </lineage>
</organism>
<dbReference type="Gene3D" id="1.10.260.40">
    <property type="entry name" value="lambda repressor-like DNA-binding domains"/>
    <property type="match status" value="1"/>
</dbReference>
<comment type="caution">
    <text evidence="1">The sequence shown here is derived from an EMBL/GenBank/DDBJ whole genome shotgun (WGS) entry which is preliminary data.</text>
</comment>
<dbReference type="GO" id="GO:0003677">
    <property type="term" value="F:DNA binding"/>
    <property type="evidence" value="ECO:0007669"/>
    <property type="project" value="InterPro"/>
</dbReference>
<name>A0AAW4XSG8_9BURK</name>
<dbReference type="InterPro" id="IPR010982">
    <property type="entry name" value="Lambda_DNA-bd_dom_sf"/>
</dbReference>
<dbReference type="RefSeq" id="WP_230771547.1">
    <property type="nucleotide sequence ID" value="NZ_JAJNCT010000005.1"/>
</dbReference>
<gene>
    <name evidence="1" type="ORF">LPW39_04085</name>
</gene>
<evidence type="ECO:0000313" key="2">
    <source>
        <dbReference type="Proteomes" id="UP001199260"/>
    </source>
</evidence>
<accession>A0AAW4XSG8</accession>
<dbReference type="SUPFAM" id="SSF47413">
    <property type="entry name" value="lambda repressor-like DNA-binding domains"/>
    <property type="match status" value="1"/>
</dbReference>
<proteinExistence type="predicted"/>
<evidence type="ECO:0000313" key="1">
    <source>
        <dbReference type="EMBL" id="MCD2164312.1"/>
    </source>
</evidence>
<keyword evidence="2" id="KW-1185">Reference proteome</keyword>